<evidence type="ECO:0000256" key="6">
    <source>
        <dbReference type="ARBA" id="ARBA00022840"/>
    </source>
</evidence>
<evidence type="ECO:0000256" key="1">
    <source>
        <dbReference type="ARBA" id="ARBA00004637"/>
    </source>
</evidence>
<evidence type="ECO:0000256" key="11">
    <source>
        <dbReference type="ARBA" id="ARBA00023136"/>
    </source>
</evidence>
<sequence length="448" mass="50539">MIPRNLRPSRIPRISLPRPSPIPNRPSPFTASLFHTSTPRRNELPKSPFQTFVDVLKEELRKNRELLDNVKQLQGDVDKLQDSEALKRARDMYEKARLTSSIKENPRLRAAAEELRKGGMKVSDAVSEALKSMEESDLMRHISKASAAVSSAVGTATEPIRNTAAYKELRETVLDALDDSGTARHAGFEEKEARRARRQARLAKAGKKGGLASRAKRVDENPEAGDALVLHKDSAKAERWETLKQTNPILRSFASFQRAYEESENTIVASLRNVTSTISSWFDENETAQVIRQLRMMDPTFDLESFTKELREYIIPELVDAYLSADREALKMWCGEATYNVLWATMEQYLTQGLISDSKVLDIRNVDISSGKILEDSDIPVWVVTFSTQEMLIFRNARSKEIVIGADNKVEQCTYAAVLTRVESELDNEITGGWKVVETGYTAEVRNQ</sequence>
<dbReference type="GO" id="GO:0005524">
    <property type="term" value="F:ATP binding"/>
    <property type="evidence" value="ECO:0007669"/>
    <property type="project" value="UniProtKB-KW"/>
</dbReference>
<dbReference type="InterPro" id="IPR007379">
    <property type="entry name" value="Tim44-like_dom"/>
</dbReference>
<keyword evidence="9 13" id="KW-0811">Translocation</keyword>
<dbReference type="SUPFAM" id="SSF54427">
    <property type="entry name" value="NTF2-like"/>
    <property type="match status" value="1"/>
</dbReference>
<name>A0AAV5AED3_9AGAM</name>
<gene>
    <name evidence="17" type="ORF">Clacol_005487</name>
</gene>
<feature type="compositionally biased region" description="Polar residues" evidence="15">
    <location>
        <begin position="29"/>
        <end position="39"/>
    </location>
</feature>
<keyword evidence="4" id="KW-0547">Nucleotide-binding</keyword>
<evidence type="ECO:0000313" key="17">
    <source>
        <dbReference type="EMBL" id="GJJ11255.1"/>
    </source>
</evidence>
<feature type="compositionally biased region" description="Low complexity" evidence="15">
    <location>
        <begin position="8"/>
        <end position="17"/>
    </location>
</feature>
<comment type="caution">
    <text evidence="17">The sequence shown here is derived from an EMBL/GenBank/DDBJ whole genome shotgun (WGS) entry which is preliminary data.</text>
</comment>
<evidence type="ECO:0000256" key="5">
    <source>
        <dbReference type="ARBA" id="ARBA00022792"/>
    </source>
</evidence>
<dbReference type="GO" id="GO:0005743">
    <property type="term" value="C:mitochondrial inner membrane"/>
    <property type="evidence" value="ECO:0007669"/>
    <property type="project" value="UniProtKB-SubCell"/>
</dbReference>
<comment type="similarity">
    <text evidence="2 13">Belongs to the Tim44 family.</text>
</comment>
<keyword evidence="6" id="KW-0067">ATP-binding</keyword>
<evidence type="ECO:0000256" key="7">
    <source>
        <dbReference type="ARBA" id="ARBA00022927"/>
    </source>
</evidence>
<dbReference type="InterPro" id="IPR032710">
    <property type="entry name" value="NTF2-like_dom_sf"/>
</dbReference>
<keyword evidence="8" id="KW-0809">Transit peptide</keyword>
<dbReference type="EMBL" id="BPWL01000006">
    <property type="protein sequence ID" value="GJJ11255.1"/>
    <property type="molecule type" value="Genomic_DNA"/>
</dbReference>
<evidence type="ECO:0000256" key="14">
    <source>
        <dbReference type="SAM" id="Coils"/>
    </source>
</evidence>
<keyword evidence="5 13" id="KW-0999">Mitochondrion inner membrane</keyword>
<evidence type="ECO:0000256" key="8">
    <source>
        <dbReference type="ARBA" id="ARBA00022946"/>
    </source>
</evidence>
<comment type="function">
    <text evidence="13">Essential component of the PAM complex, a complex required for the translocation of transit peptide-containing proteins from the inner membrane into the mitochondrial matrix in an ATP-dependent manner.</text>
</comment>
<organism evidence="17 18">
    <name type="scientific">Clathrus columnatus</name>
    <dbReference type="NCBI Taxonomy" id="1419009"/>
    <lineage>
        <taxon>Eukaryota</taxon>
        <taxon>Fungi</taxon>
        <taxon>Dikarya</taxon>
        <taxon>Basidiomycota</taxon>
        <taxon>Agaricomycotina</taxon>
        <taxon>Agaricomycetes</taxon>
        <taxon>Phallomycetidae</taxon>
        <taxon>Phallales</taxon>
        <taxon>Clathraceae</taxon>
        <taxon>Clathrus</taxon>
    </lineage>
</organism>
<feature type="domain" description="Tim44-like" evidence="16">
    <location>
        <begin position="287"/>
        <end position="441"/>
    </location>
</feature>
<feature type="coiled-coil region" evidence="14">
    <location>
        <begin position="53"/>
        <end position="83"/>
    </location>
</feature>
<protein>
    <recommendedName>
        <fullName evidence="12 13">Mitochondrial import inner membrane translocase subunit TIM44</fullName>
    </recommendedName>
</protein>
<dbReference type="SMART" id="SM00978">
    <property type="entry name" value="Tim44"/>
    <property type="match status" value="1"/>
</dbReference>
<reference evidence="17" key="1">
    <citation type="submission" date="2021-10" db="EMBL/GenBank/DDBJ databases">
        <title>De novo Genome Assembly of Clathrus columnatus (Basidiomycota, Fungi) Using Illumina and Nanopore Sequence Data.</title>
        <authorList>
            <person name="Ogiso-Tanaka E."/>
            <person name="Itagaki H."/>
            <person name="Hosoya T."/>
            <person name="Hosaka K."/>
        </authorList>
    </citation>
    <scope>NUCLEOTIDE SEQUENCE</scope>
    <source>
        <strain evidence="17">MO-923</strain>
    </source>
</reference>
<dbReference type="AlphaFoldDB" id="A0AAV5AED3"/>
<dbReference type="FunFam" id="3.10.450.240:FF:000002">
    <property type="entry name" value="Mitochondrial import inner membrane translocase subunit TIM44"/>
    <property type="match status" value="1"/>
</dbReference>
<accession>A0AAV5AED3</accession>
<dbReference type="PIRSF" id="PIRSF037871">
    <property type="entry name" value="TIM44"/>
    <property type="match status" value="1"/>
</dbReference>
<keyword evidence="10 13" id="KW-0496">Mitochondrion</keyword>
<feature type="region of interest" description="Disordered" evidence="15">
    <location>
        <begin position="1"/>
        <end position="46"/>
    </location>
</feature>
<evidence type="ECO:0000256" key="15">
    <source>
        <dbReference type="SAM" id="MobiDB-lite"/>
    </source>
</evidence>
<dbReference type="Proteomes" id="UP001050691">
    <property type="component" value="Unassembled WGS sequence"/>
</dbReference>
<evidence type="ECO:0000256" key="3">
    <source>
        <dbReference type="ARBA" id="ARBA00022448"/>
    </source>
</evidence>
<dbReference type="Gene3D" id="3.10.450.240">
    <property type="match status" value="1"/>
</dbReference>
<dbReference type="GO" id="GO:0051087">
    <property type="term" value="F:protein-folding chaperone binding"/>
    <property type="evidence" value="ECO:0007669"/>
    <property type="project" value="InterPro"/>
</dbReference>
<comment type="subcellular location">
    <subcellularLocation>
        <location evidence="1">Mitochondrion inner membrane</location>
        <topology evidence="1">Peripheral membrane protein</topology>
    </subcellularLocation>
</comment>
<keyword evidence="11 13" id="KW-0472">Membrane</keyword>
<keyword evidence="14" id="KW-0175">Coiled coil</keyword>
<dbReference type="InterPro" id="IPR017303">
    <property type="entry name" value="Tim44"/>
</dbReference>
<proteinExistence type="inferred from homology"/>
<evidence type="ECO:0000256" key="4">
    <source>
        <dbReference type="ARBA" id="ARBA00022741"/>
    </source>
</evidence>
<evidence type="ECO:0000256" key="9">
    <source>
        <dbReference type="ARBA" id="ARBA00023010"/>
    </source>
</evidence>
<keyword evidence="7 13" id="KW-0653">Protein transport</keyword>
<dbReference type="PANTHER" id="PTHR10721:SF1">
    <property type="entry name" value="MITOCHONDRIAL IMPORT INNER MEMBRANE TRANSLOCASE SUBUNIT TIM44"/>
    <property type="match status" value="1"/>
</dbReference>
<evidence type="ECO:0000259" key="16">
    <source>
        <dbReference type="SMART" id="SM00978"/>
    </source>
</evidence>
<evidence type="ECO:0000313" key="18">
    <source>
        <dbReference type="Proteomes" id="UP001050691"/>
    </source>
</evidence>
<evidence type="ECO:0000256" key="12">
    <source>
        <dbReference type="ARBA" id="ARBA00074309"/>
    </source>
</evidence>
<evidence type="ECO:0000256" key="13">
    <source>
        <dbReference type="PIRNR" id="PIRNR037871"/>
    </source>
</evidence>
<keyword evidence="3 13" id="KW-0813">Transport</keyword>
<keyword evidence="18" id="KW-1185">Reference proteome</keyword>
<dbReference type="InterPro" id="IPR039544">
    <property type="entry name" value="Tim44-like"/>
</dbReference>
<dbReference type="Pfam" id="PF04280">
    <property type="entry name" value="Tim44"/>
    <property type="match status" value="1"/>
</dbReference>
<dbReference type="PANTHER" id="PTHR10721">
    <property type="entry name" value="MITOCHONDRIAL IMPORT INNER MEMBRANE TRANSLOCASE SUBUNIT TIM44"/>
    <property type="match status" value="1"/>
</dbReference>
<dbReference type="GO" id="GO:0030150">
    <property type="term" value="P:protein import into mitochondrial matrix"/>
    <property type="evidence" value="ECO:0007669"/>
    <property type="project" value="InterPro"/>
</dbReference>
<evidence type="ECO:0000256" key="10">
    <source>
        <dbReference type="ARBA" id="ARBA00023128"/>
    </source>
</evidence>
<evidence type="ECO:0000256" key="2">
    <source>
        <dbReference type="ARBA" id="ARBA00009597"/>
    </source>
</evidence>